<dbReference type="EnsemblPlants" id="OB08G24740.1">
    <property type="protein sequence ID" value="OB08G24740.1"/>
    <property type="gene ID" value="OB08G24740"/>
</dbReference>
<keyword evidence="3" id="KW-1185">Reference proteome</keyword>
<sequence length="133" mass="15840">MTYKSCAKKNCFPGFWNRHGRRCDAHESVPPRPRRRKLEPIFKEVSNVITVKQRTSAFKSMPHNFMKSLPGLTLGLFFFVFAYYYKPKFKLPSQDLKLVLKFFIIVYFSAFTCKSLYFSVFTIRLLNSHIYTW</sequence>
<feature type="transmembrane region" description="Helical" evidence="1">
    <location>
        <begin position="68"/>
        <end position="86"/>
    </location>
</feature>
<keyword evidence="1" id="KW-0812">Transmembrane</keyword>
<evidence type="ECO:0000313" key="2">
    <source>
        <dbReference type="EnsemblPlants" id="OB08G24740.1"/>
    </source>
</evidence>
<proteinExistence type="predicted"/>
<accession>J3MTP3</accession>
<protein>
    <submittedName>
        <fullName evidence="2">Uncharacterized protein</fullName>
    </submittedName>
</protein>
<dbReference type="HOGENOM" id="CLU_1909901_0_0_1"/>
<name>J3MTP3_ORYBR</name>
<reference evidence="2" key="2">
    <citation type="submission" date="2013-04" db="UniProtKB">
        <authorList>
            <consortium name="EnsemblPlants"/>
        </authorList>
    </citation>
    <scope>IDENTIFICATION</scope>
</reference>
<reference evidence="2" key="1">
    <citation type="journal article" date="2013" name="Nat. Commun.">
        <title>Whole-genome sequencing of Oryza brachyantha reveals mechanisms underlying Oryza genome evolution.</title>
        <authorList>
            <person name="Chen J."/>
            <person name="Huang Q."/>
            <person name="Gao D."/>
            <person name="Wang J."/>
            <person name="Lang Y."/>
            <person name="Liu T."/>
            <person name="Li B."/>
            <person name="Bai Z."/>
            <person name="Luis Goicoechea J."/>
            <person name="Liang C."/>
            <person name="Chen C."/>
            <person name="Zhang W."/>
            <person name="Sun S."/>
            <person name="Liao Y."/>
            <person name="Zhang X."/>
            <person name="Yang L."/>
            <person name="Song C."/>
            <person name="Wang M."/>
            <person name="Shi J."/>
            <person name="Liu G."/>
            <person name="Liu J."/>
            <person name="Zhou H."/>
            <person name="Zhou W."/>
            <person name="Yu Q."/>
            <person name="An N."/>
            <person name="Chen Y."/>
            <person name="Cai Q."/>
            <person name="Wang B."/>
            <person name="Liu B."/>
            <person name="Min J."/>
            <person name="Huang Y."/>
            <person name="Wu H."/>
            <person name="Li Z."/>
            <person name="Zhang Y."/>
            <person name="Yin Y."/>
            <person name="Song W."/>
            <person name="Jiang J."/>
            <person name="Jackson S.A."/>
            <person name="Wing R.A."/>
            <person name="Wang J."/>
            <person name="Chen M."/>
        </authorList>
    </citation>
    <scope>NUCLEOTIDE SEQUENCE [LARGE SCALE GENOMIC DNA]</scope>
    <source>
        <strain evidence="2">cv. IRGC 101232</strain>
    </source>
</reference>
<evidence type="ECO:0000256" key="1">
    <source>
        <dbReference type="SAM" id="Phobius"/>
    </source>
</evidence>
<dbReference type="Proteomes" id="UP000006038">
    <property type="component" value="Chromosome 8"/>
</dbReference>
<feature type="transmembrane region" description="Helical" evidence="1">
    <location>
        <begin position="98"/>
        <end position="123"/>
    </location>
</feature>
<evidence type="ECO:0000313" key="3">
    <source>
        <dbReference type="Proteomes" id="UP000006038"/>
    </source>
</evidence>
<dbReference type="Gramene" id="OB08G24740.1">
    <property type="protein sequence ID" value="OB08G24740.1"/>
    <property type="gene ID" value="OB08G24740"/>
</dbReference>
<dbReference type="AlphaFoldDB" id="J3MTP3"/>
<organism evidence="2">
    <name type="scientific">Oryza brachyantha</name>
    <name type="common">malo sina</name>
    <dbReference type="NCBI Taxonomy" id="4533"/>
    <lineage>
        <taxon>Eukaryota</taxon>
        <taxon>Viridiplantae</taxon>
        <taxon>Streptophyta</taxon>
        <taxon>Embryophyta</taxon>
        <taxon>Tracheophyta</taxon>
        <taxon>Spermatophyta</taxon>
        <taxon>Magnoliopsida</taxon>
        <taxon>Liliopsida</taxon>
        <taxon>Poales</taxon>
        <taxon>Poaceae</taxon>
        <taxon>BOP clade</taxon>
        <taxon>Oryzoideae</taxon>
        <taxon>Oryzeae</taxon>
        <taxon>Oryzinae</taxon>
        <taxon>Oryza</taxon>
    </lineage>
</organism>
<keyword evidence="1" id="KW-1133">Transmembrane helix</keyword>
<keyword evidence="1" id="KW-0472">Membrane</keyword>